<proteinExistence type="predicted"/>
<dbReference type="InterPro" id="IPR008792">
    <property type="entry name" value="PQQD"/>
</dbReference>
<protein>
    <submittedName>
        <fullName evidence="1">PqqD family protein</fullName>
    </submittedName>
</protein>
<gene>
    <name evidence="1" type="ORF">KUA55_08435</name>
</gene>
<keyword evidence="2" id="KW-1185">Reference proteome</keyword>
<dbReference type="Pfam" id="PF05402">
    <property type="entry name" value="PqqD"/>
    <property type="match status" value="1"/>
</dbReference>
<reference evidence="1 2" key="1">
    <citation type="submission" date="2021-06" db="EMBL/GenBank/DDBJ databases">
        <title>Enterococcus alishanensis sp. nov., a novel lactic acid bacterium isolated from fresh coffee beans.</title>
        <authorList>
            <person name="Chen Y.-S."/>
        </authorList>
    </citation>
    <scope>NUCLEOTIDE SEQUENCE [LARGE SCALE GENOMIC DNA]</scope>
    <source>
        <strain evidence="1 2">ALS3</strain>
    </source>
</reference>
<name>A0ABS6TCS9_9ENTE</name>
<dbReference type="Proteomes" id="UP000774130">
    <property type="component" value="Unassembled WGS sequence"/>
</dbReference>
<dbReference type="EMBL" id="JAHUZB010000003">
    <property type="protein sequence ID" value="MBV7390704.1"/>
    <property type="molecule type" value="Genomic_DNA"/>
</dbReference>
<accession>A0ABS6TCS9</accession>
<organism evidence="1 2">
    <name type="scientific">Enterococcus alishanensis</name>
    <dbReference type="NCBI Taxonomy" id="1303817"/>
    <lineage>
        <taxon>Bacteria</taxon>
        <taxon>Bacillati</taxon>
        <taxon>Bacillota</taxon>
        <taxon>Bacilli</taxon>
        <taxon>Lactobacillales</taxon>
        <taxon>Enterococcaceae</taxon>
        <taxon>Enterococcus</taxon>
    </lineage>
</organism>
<dbReference type="RefSeq" id="WP_218325761.1">
    <property type="nucleotide sequence ID" value="NZ_JAHUZB010000003.1"/>
</dbReference>
<comment type="caution">
    <text evidence="1">The sequence shown here is derived from an EMBL/GenBank/DDBJ whole genome shotgun (WGS) entry which is preliminary data.</text>
</comment>
<sequence>MTNQQPAVNEETARLLQRVYRIKDPIHYEVRDGVVFIIKENNAKIQKVLRKIRYKIPKTSEMELDEYGSFIFQQIDGVRTVGEIAELLGDAIEEANNQLYDRLIIYMHHLEKNEKYIELVKK</sequence>
<evidence type="ECO:0000313" key="2">
    <source>
        <dbReference type="Proteomes" id="UP000774130"/>
    </source>
</evidence>
<evidence type="ECO:0000313" key="1">
    <source>
        <dbReference type="EMBL" id="MBV7390704.1"/>
    </source>
</evidence>